<dbReference type="EMBL" id="QDKJ01000015">
    <property type="protein sequence ID" value="PWC10155.1"/>
    <property type="molecule type" value="Genomic_DNA"/>
</dbReference>
<sequence>MARRRLSMNGQFDRELDLLIEHEGLNEESVYLRDYQDFEEIPLFSRFDNISFLGSLSFDEKNKVLIKKGLEVLEKSVELVTGKLPKNDCLDYFSCLTLTDIDDFHEVNCYTPNIFISKRKRWLLQHLDLTQKNTPEEKLINGYLVLLGRGEYVVSVPSNYSEDNKRIYVVKCSI</sequence>
<gene>
    <name evidence="1" type="ORF">B4923_17120</name>
</gene>
<keyword evidence="2" id="KW-1185">Reference proteome</keyword>
<reference evidence="1 2" key="1">
    <citation type="submission" date="2018-04" db="EMBL/GenBank/DDBJ databases">
        <title>Brenneria corticis sp.nov.</title>
        <authorList>
            <person name="Li Y."/>
        </authorList>
    </citation>
    <scope>NUCLEOTIDE SEQUENCE [LARGE SCALE GENOMIC DNA]</scope>
    <source>
        <strain evidence="1 2">LMG 27715</strain>
    </source>
</reference>
<proteinExistence type="predicted"/>
<evidence type="ECO:0000313" key="2">
    <source>
        <dbReference type="Proteomes" id="UP000245138"/>
    </source>
</evidence>
<accession>A0A2U1TL82</accession>
<name>A0A2U1TL82_9GAMM</name>
<dbReference type="Pfam" id="PF15561">
    <property type="entry name" value="Imm15"/>
    <property type="match status" value="1"/>
</dbReference>
<evidence type="ECO:0000313" key="1">
    <source>
        <dbReference type="EMBL" id="PWC10155.1"/>
    </source>
</evidence>
<dbReference type="AlphaFoldDB" id="A0A2U1TL82"/>
<organism evidence="1 2">
    <name type="scientific">Brenneria roseae subsp. americana</name>
    <dbReference type="NCBI Taxonomy" id="1508507"/>
    <lineage>
        <taxon>Bacteria</taxon>
        <taxon>Pseudomonadati</taxon>
        <taxon>Pseudomonadota</taxon>
        <taxon>Gammaproteobacteria</taxon>
        <taxon>Enterobacterales</taxon>
        <taxon>Pectobacteriaceae</taxon>
        <taxon>Brenneria</taxon>
    </lineage>
</organism>
<dbReference type="Proteomes" id="UP000245138">
    <property type="component" value="Unassembled WGS sequence"/>
</dbReference>
<dbReference type="InterPro" id="IPR028264">
    <property type="entry name" value="Imm15"/>
</dbReference>
<protein>
    <submittedName>
        <fullName evidence="1">Uncharacterized protein</fullName>
    </submittedName>
</protein>
<dbReference type="OrthoDB" id="6048335at2"/>
<comment type="caution">
    <text evidence="1">The sequence shown here is derived from an EMBL/GenBank/DDBJ whole genome shotgun (WGS) entry which is preliminary data.</text>
</comment>